<name>A0ACC2NTI4_9HYME</name>
<evidence type="ECO:0000313" key="2">
    <source>
        <dbReference type="Proteomes" id="UP001239111"/>
    </source>
</evidence>
<accession>A0ACC2NTI4</accession>
<comment type="caution">
    <text evidence="1">The sequence shown here is derived from an EMBL/GenBank/DDBJ whole genome shotgun (WGS) entry which is preliminary data.</text>
</comment>
<sequence length="916" mass="103459">MCEYQDEFCSRFCSTKWFSESELIHHVTRGNHEEVRKLITELIAQGADLDYVNVRDFTGKTSLHLAVSENNVELTKILLDVGAKINVFNEDGHTPLHLCTSITKFDLMKLLISRGANVNAVDDDAEHYKSEVSYPLHMAVRDGNEEAIKYLIEKGARVDVFDLWNRTPLHIAASRDVTLTMLLIDRGANVNAFDPTPLDWMIRSRMKTRMKARMGVSDEEFNTDPSIRPCYPLHMAVRAGKDEVIECLIEKGAHVDVFDDWGHTPLHIAAALDLKLTKLLIDRGANVNAFDPLPLRDKIERMMNLTGQCHRKPGRNLCFVCYPLHMAVEAGKMDVVKLLIDRGADINALDIEGRSILYYAVKRNSIEMLSFFLKAGVSIDSDLALPAATSFKEVSNEWRLDIYKDLASLIRKADCSTSYEIEGPEDISLLEEMYSNDDTDDSGDVDTEVNAACVRVRPAKLTRNSSMVLANSAELQLVNGQPNIKPIILAVGERGEIQIVEMLLEAGADINTPGHTRETTVLHEAVKWGRRNIIELLLKRGANINALDENGKSLTSTAAYIELNPYIESGEYNRILELLLSSGASISNHKDNLRGAVLRGNVDTLRLLFRYGLKLKELNEWGSSEMPPLHLAACNKDVNVLKYLLKSSLFDIDDVDEREFTALHTAIENGYLKHTEVLLEYYADPYLRARTPKPTNTSLYTYGKSAIEFAVQMRFEKSVELLLFASSDLTGQAKKLYRSKTYAQRMSKLFRNTDNRSINQHLIKFSALLKVLGRQFNVSGKDFPKLSSSIPAPEFYKKCIAEIELMQESPLQNQITFYDIFTSVGFTQCLKWSRDLDVIDKKTLDDRFPIYGTQIHQRLSGISNARKLTSEAVRGLSIIWRKDIEPYTLIIETIFSQLNPRDLLALRNIADVDDTA</sequence>
<reference evidence="1" key="1">
    <citation type="submission" date="2023-04" db="EMBL/GenBank/DDBJ databases">
        <title>A chromosome-level genome assembly of the parasitoid wasp Eretmocerus hayati.</title>
        <authorList>
            <person name="Zhong Y."/>
            <person name="Liu S."/>
            <person name="Liu Y."/>
        </authorList>
    </citation>
    <scope>NUCLEOTIDE SEQUENCE</scope>
    <source>
        <strain evidence="1">ZJU_SS_LIU_2023</strain>
    </source>
</reference>
<organism evidence="1 2">
    <name type="scientific">Eretmocerus hayati</name>
    <dbReference type="NCBI Taxonomy" id="131215"/>
    <lineage>
        <taxon>Eukaryota</taxon>
        <taxon>Metazoa</taxon>
        <taxon>Ecdysozoa</taxon>
        <taxon>Arthropoda</taxon>
        <taxon>Hexapoda</taxon>
        <taxon>Insecta</taxon>
        <taxon>Pterygota</taxon>
        <taxon>Neoptera</taxon>
        <taxon>Endopterygota</taxon>
        <taxon>Hymenoptera</taxon>
        <taxon>Apocrita</taxon>
        <taxon>Proctotrupomorpha</taxon>
        <taxon>Chalcidoidea</taxon>
        <taxon>Aphelinidae</taxon>
        <taxon>Aphelininae</taxon>
        <taxon>Eretmocerus</taxon>
    </lineage>
</organism>
<proteinExistence type="predicted"/>
<gene>
    <name evidence="1" type="ORF">QAD02_005649</name>
</gene>
<evidence type="ECO:0000313" key="1">
    <source>
        <dbReference type="EMBL" id="KAJ8674387.1"/>
    </source>
</evidence>
<keyword evidence="2" id="KW-1185">Reference proteome</keyword>
<dbReference type="Proteomes" id="UP001239111">
    <property type="component" value="Chromosome 3"/>
</dbReference>
<protein>
    <submittedName>
        <fullName evidence="1">Uncharacterized protein</fullName>
    </submittedName>
</protein>
<dbReference type="EMBL" id="CM056743">
    <property type="protein sequence ID" value="KAJ8674387.1"/>
    <property type="molecule type" value="Genomic_DNA"/>
</dbReference>